<comment type="caution">
    <text evidence="2">The sequence shown here is derived from an EMBL/GenBank/DDBJ whole genome shotgun (WGS) entry which is preliminary data.</text>
</comment>
<dbReference type="Gene3D" id="3.80.10.10">
    <property type="entry name" value="Ribonuclease Inhibitor"/>
    <property type="match status" value="1"/>
</dbReference>
<gene>
    <name evidence="2" type="ORF">NLJ89_g4790</name>
</gene>
<accession>A0A9W8K3E8</accession>
<feature type="compositionally biased region" description="Basic and acidic residues" evidence="1">
    <location>
        <begin position="881"/>
        <end position="892"/>
    </location>
</feature>
<proteinExistence type="predicted"/>
<evidence type="ECO:0000256" key="1">
    <source>
        <dbReference type="SAM" id="MobiDB-lite"/>
    </source>
</evidence>
<evidence type="ECO:0008006" key="4">
    <source>
        <dbReference type="Google" id="ProtNLM"/>
    </source>
</evidence>
<dbReference type="Gene3D" id="1.20.1280.50">
    <property type="match status" value="1"/>
</dbReference>
<organism evidence="2 3">
    <name type="scientific">Agrocybe chaxingu</name>
    <dbReference type="NCBI Taxonomy" id="84603"/>
    <lineage>
        <taxon>Eukaryota</taxon>
        <taxon>Fungi</taxon>
        <taxon>Dikarya</taxon>
        <taxon>Basidiomycota</taxon>
        <taxon>Agaricomycotina</taxon>
        <taxon>Agaricomycetes</taxon>
        <taxon>Agaricomycetidae</taxon>
        <taxon>Agaricales</taxon>
        <taxon>Agaricineae</taxon>
        <taxon>Strophariaceae</taxon>
        <taxon>Agrocybe</taxon>
    </lineage>
</organism>
<dbReference type="OrthoDB" id="2788229at2759"/>
<dbReference type="InterPro" id="IPR032675">
    <property type="entry name" value="LRR_dom_sf"/>
</dbReference>
<evidence type="ECO:0000313" key="3">
    <source>
        <dbReference type="Proteomes" id="UP001148786"/>
    </source>
</evidence>
<dbReference type="Proteomes" id="UP001148786">
    <property type="component" value="Unassembled WGS sequence"/>
</dbReference>
<evidence type="ECO:0000313" key="2">
    <source>
        <dbReference type="EMBL" id="KAJ3510246.1"/>
    </source>
</evidence>
<name>A0A9W8K3E8_9AGAR</name>
<keyword evidence="3" id="KW-1185">Reference proteome</keyword>
<sequence length="922" mass="104604">MAQESNIVLPVEILDYILSFLQGDNASLNACANANPLLFAIAQKYIYRYVTVHNEKNSERDRYTPAHLCKILQESPHIAAYVQHLRIIISPPGIMGWFLTRSLNDQDIATVLPLLPALSKITLTTPRNGMVNWTRLNDIVQSTFLHTLHLPSMADITINSIDSFPLAAFDSCSSLKRLAIEDIATVDLQSTFEYTSTKPKLEHLSIRRFSLAFSQILDWLLRNDSPDITQLRSVDFQTMNSEDVNRLPVLLQQCSNTLTDLVIDPGNAYHTMHNLIDGTITSSPDICHLSLSNLHRLDSLTIHARIWSSQEFWMSSTGEETIETRSLLSPLQWIADIIQTLPDNSHLRHLALRIHFKGDQSALGRVDWDTLEQAVASDRLKGMKSIELWVPHHDIRERKSGVISMNDCVLCGSPDDVEPQCPPDSAIPPCEPCRKMNDLSSRIDETKALLTLLLNERHVLKTEMNQFHDPVNKLPPELVSRICTLCMFAEEEPRPYNPFLNAFPYAIRPPLLFGAVCKRWRDIAWSTPRLWTRLNLYLDLKIVDWQTLMTEEWLARSGSLPLSIRLRSRGERNLSSFAGLFRSLMYRQSARWKNLKVDLPYSLVALLRGDLHGVSALQTILINDTSGFGTTERSEGSFQFGQTAPSLISVDVKGFYFRSIGIDWRHVTTVRLGEVFEDECLQLFQLASSMVDCGLSLVVEGSGEFGIPVATVVSHSVQRLDVCVCVDHSTLFRKTSFPSLQSFIIEDASIDDILSLTQSSNALTHLHMSKIDATEDEFIQLFYATPHLEILRGERRDFLAHLGGLSLFGRRDYSLKNLPRIFAPGPPSQKQRRRPWEMMEIGFYWPEDVGFMDQDLLKELLEIIDRGIDLKITNEETGVDLIERSQMHHGVLDTEDDEEGENGEDSDEDHDMKDDPSDDENP</sequence>
<dbReference type="AlphaFoldDB" id="A0A9W8K3E8"/>
<protein>
    <recommendedName>
        <fullName evidence="4">F-box domain-containing protein</fullName>
    </recommendedName>
</protein>
<dbReference type="EMBL" id="JANKHO010000413">
    <property type="protein sequence ID" value="KAJ3510246.1"/>
    <property type="molecule type" value="Genomic_DNA"/>
</dbReference>
<feature type="region of interest" description="Disordered" evidence="1">
    <location>
        <begin position="881"/>
        <end position="922"/>
    </location>
</feature>
<feature type="compositionally biased region" description="Acidic residues" evidence="1">
    <location>
        <begin position="893"/>
        <end position="909"/>
    </location>
</feature>
<reference evidence="2" key="1">
    <citation type="submission" date="2022-07" db="EMBL/GenBank/DDBJ databases">
        <title>Genome Sequence of Agrocybe chaxingu.</title>
        <authorList>
            <person name="Buettner E."/>
        </authorList>
    </citation>
    <scope>NUCLEOTIDE SEQUENCE</scope>
    <source>
        <strain evidence="2">MP-N11</strain>
    </source>
</reference>